<evidence type="ECO:0000313" key="1">
    <source>
        <dbReference type="EMBL" id="AOX17955.1"/>
    </source>
</evidence>
<dbReference type="PANTHER" id="PTHR36849">
    <property type="entry name" value="CYTOPLASMIC PROTEIN-RELATED"/>
    <property type="match status" value="1"/>
</dbReference>
<keyword evidence="2" id="KW-1185">Reference proteome</keyword>
<protein>
    <submittedName>
        <fullName evidence="1">Uncharacterized protein</fullName>
    </submittedName>
</protein>
<dbReference type="Proteomes" id="UP000179145">
    <property type="component" value="Chromosome"/>
</dbReference>
<dbReference type="RefSeq" id="WP_070403464.1">
    <property type="nucleotide sequence ID" value="NZ_BJVW01000005.1"/>
</dbReference>
<gene>
    <name evidence="1" type="ORF">A0U89_13400</name>
</gene>
<dbReference type="AlphaFoldDB" id="A0A1D8UWA4"/>
<dbReference type="PANTHER" id="PTHR36849:SF1">
    <property type="entry name" value="CYTOPLASMIC PROTEIN"/>
    <property type="match status" value="1"/>
</dbReference>
<accession>A0A1D8UWA4</accession>
<sequence length="117" mass="13425">MTHPLHVKRIYDPASPQDGARLLVDRLWPRGISKEKADLTAWLKNVAPSTALRQWFGHDPAKWEEFSEHYSKELSAQPQAVEEIRAYLRKGTTTLLFGARDTTHNEAVVLADYLREN</sequence>
<dbReference type="EMBL" id="CP014674">
    <property type="protein sequence ID" value="AOX17955.1"/>
    <property type="molecule type" value="Genomic_DNA"/>
</dbReference>
<dbReference type="STRING" id="153496.A0U89_13400"/>
<dbReference type="KEGG" id="kba:A0U89_13400"/>
<evidence type="ECO:0000313" key="2">
    <source>
        <dbReference type="Proteomes" id="UP000179145"/>
    </source>
</evidence>
<name>A0A1D8UWA4_9PROT</name>
<dbReference type="OrthoDB" id="9790745at2"/>
<reference evidence="1 2" key="1">
    <citation type="journal article" date="2016" name="Microb. Cell Fact.">
        <title>Dissection of exopolysaccharide biosynthesis in Kozakia baliensis.</title>
        <authorList>
            <person name="Brandt J.U."/>
            <person name="Jakob F."/>
            <person name="Behr J."/>
            <person name="Geissler A.J."/>
            <person name="Vogel R.F."/>
        </authorList>
    </citation>
    <scope>NUCLEOTIDE SEQUENCE [LARGE SCALE GENOMIC DNA]</scope>
    <source>
        <strain evidence="1 2">DSM 14400</strain>
    </source>
</reference>
<dbReference type="Pfam" id="PF22752">
    <property type="entry name" value="DUF488-N3i"/>
    <property type="match status" value="1"/>
</dbReference>
<dbReference type="InterPro" id="IPR052552">
    <property type="entry name" value="YeaO-like"/>
</dbReference>
<proteinExistence type="predicted"/>
<organism evidence="1 2">
    <name type="scientific">Kozakia baliensis</name>
    <dbReference type="NCBI Taxonomy" id="153496"/>
    <lineage>
        <taxon>Bacteria</taxon>
        <taxon>Pseudomonadati</taxon>
        <taxon>Pseudomonadota</taxon>
        <taxon>Alphaproteobacteria</taxon>
        <taxon>Acetobacterales</taxon>
        <taxon>Acetobacteraceae</taxon>
        <taxon>Kozakia</taxon>
    </lineage>
</organism>
<dbReference type="eggNOG" id="COG3189">
    <property type="taxonomic scope" value="Bacteria"/>
</dbReference>